<dbReference type="SUPFAM" id="SSF57362">
    <property type="entry name" value="BPTI-like"/>
    <property type="match status" value="1"/>
</dbReference>
<sequence>MRKITLLVLVAICLACFIKAELIRLQICRLPIVVGPCIALMKLWGFDISKHGCFLFSRGGCSGNAKRLNKKVACTLICRPCRRRVRRS</sequence>
<reference evidence="3" key="1">
    <citation type="submission" date="2019-11" db="UniProtKB">
        <authorList>
            <consortium name="WormBaseParasite"/>
        </authorList>
    </citation>
    <scope>IDENTIFICATION</scope>
</reference>
<dbReference type="SMART" id="SM00131">
    <property type="entry name" value="KU"/>
    <property type="match status" value="1"/>
</dbReference>
<evidence type="ECO:0000259" key="2">
    <source>
        <dbReference type="PROSITE" id="PS50279"/>
    </source>
</evidence>
<evidence type="ECO:0000256" key="1">
    <source>
        <dbReference type="SAM" id="SignalP"/>
    </source>
</evidence>
<dbReference type="InterPro" id="IPR036880">
    <property type="entry name" value="Kunitz_BPTI_sf"/>
</dbReference>
<dbReference type="PRINTS" id="PR00759">
    <property type="entry name" value="BASICPTASE"/>
</dbReference>
<dbReference type="WBParaSite" id="MCU_007859-RA">
    <property type="protein sequence ID" value="MCU_007859-RA"/>
    <property type="gene ID" value="MCU_007859"/>
</dbReference>
<feature type="chain" id="PRO_5024286077" evidence="1">
    <location>
        <begin position="21"/>
        <end position="88"/>
    </location>
</feature>
<dbReference type="GO" id="GO:0004867">
    <property type="term" value="F:serine-type endopeptidase inhibitor activity"/>
    <property type="evidence" value="ECO:0007669"/>
    <property type="project" value="InterPro"/>
</dbReference>
<feature type="domain" description="BPTI/Kunitz inhibitor" evidence="2">
    <location>
        <begin position="28"/>
        <end position="78"/>
    </location>
</feature>
<organism evidence="3">
    <name type="scientific">Mesocestoides corti</name>
    <name type="common">Flatworm</name>
    <dbReference type="NCBI Taxonomy" id="53468"/>
    <lineage>
        <taxon>Eukaryota</taxon>
        <taxon>Metazoa</taxon>
        <taxon>Spiralia</taxon>
        <taxon>Lophotrochozoa</taxon>
        <taxon>Platyhelminthes</taxon>
        <taxon>Cestoda</taxon>
        <taxon>Eucestoda</taxon>
        <taxon>Cyclophyllidea</taxon>
        <taxon>Mesocestoididae</taxon>
        <taxon>Mesocestoides</taxon>
    </lineage>
</organism>
<dbReference type="PROSITE" id="PS50279">
    <property type="entry name" value="BPTI_KUNITZ_2"/>
    <property type="match status" value="1"/>
</dbReference>
<evidence type="ECO:0000313" key="3">
    <source>
        <dbReference type="WBParaSite" id="MCU_007859-RA"/>
    </source>
</evidence>
<keyword evidence="1" id="KW-0732">Signal</keyword>
<dbReference type="InterPro" id="IPR002223">
    <property type="entry name" value="Kunitz_BPTI"/>
</dbReference>
<feature type="signal peptide" evidence="1">
    <location>
        <begin position="1"/>
        <end position="20"/>
    </location>
</feature>
<name>A0A5K3FEV1_MESCO</name>
<proteinExistence type="predicted"/>
<accession>A0A5K3FEV1</accession>
<dbReference type="Pfam" id="PF00014">
    <property type="entry name" value="Kunitz_BPTI"/>
    <property type="match status" value="1"/>
</dbReference>
<dbReference type="AlphaFoldDB" id="A0A5K3FEV1"/>
<dbReference type="Gene3D" id="4.10.410.10">
    <property type="entry name" value="Pancreatic trypsin inhibitor Kunitz domain"/>
    <property type="match status" value="1"/>
</dbReference>
<protein>
    <submittedName>
        <fullName evidence="3">BPTI/Kunitz inhibitor domain-containing protein</fullName>
    </submittedName>
</protein>